<geneLocation type="plasmid" evidence="9 10">
    <name>pP36_d</name>
</geneLocation>
<dbReference type="InterPro" id="IPR005498">
    <property type="entry name" value="T4SS_VirB10/TraB/TrbI"/>
</dbReference>
<proteinExistence type="inferred from homology"/>
<reference evidence="9 10" key="2">
    <citation type="journal article" date="2017" name="Genome Biol. Evol.">
        <title>Trajectories and Drivers of Genome Evolution in Surface-Associated Marine Phaeobacter.</title>
        <authorList>
            <person name="Freese H.M."/>
            <person name="Sikorski J."/>
            <person name="Bunk B."/>
            <person name="Scheuner C."/>
            <person name="Meier-Kolthoff J.P."/>
            <person name="Sproer C."/>
            <person name="Gram L."/>
            <person name="Overmann J."/>
        </authorList>
    </citation>
    <scope>NUCLEOTIDE SEQUENCE [LARGE SCALE GENOMIC DNA]</scope>
    <source>
        <strain evidence="9 10">P36</strain>
    </source>
</reference>
<comment type="subcellular location">
    <subcellularLocation>
        <location evidence="1">Membrane</location>
        <topology evidence="1">Single-pass membrane protein</topology>
    </subcellularLocation>
</comment>
<evidence type="ECO:0000256" key="8">
    <source>
        <dbReference type="SAM" id="Phobius"/>
    </source>
</evidence>
<evidence type="ECO:0000256" key="7">
    <source>
        <dbReference type="SAM" id="MobiDB-lite"/>
    </source>
</evidence>
<dbReference type="Proteomes" id="UP000218891">
    <property type="component" value="Plasmid pP36_d"/>
</dbReference>
<reference evidence="9 10" key="1">
    <citation type="journal article" date="2017" name="Front. Microbiol.">
        <title>Phaeobacter piscinae sp. nov., a species of the Roseobacter group and potential aquaculture probiont.</title>
        <authorList>
            <person name="Sonnenschein E.C."/>
            <person name="Phippen C.B.W."/>
            <person name="Nielsen K.F."/>
            <person name="Mateiu R.V."/>
            <person name="Melchiorsen J."/>
            <person name="Gram L."/>
            <person name="Overmann J."/>
            <person name="Freese H.M."/>
        </authorList>
    </citation>
    <scope>NUCLEOTIDE SEQUENCE [LARGE SCALE GENOMIC DNA]</scope>
    <source>
        <strain evidence="9 10">P36</strain>
    </source>
</reference>
<evidence type="ECO:0000256" key="5">
    <source>
        <dbReference type="ARBA" id="ARBA00023136"/>
    </source>
</evidence>
<accession>A0ABM6PJC9</accession>
<sequence>MSEEKDLEARLAELEGDNQGASKKRDKPSPKAALAGVGVIAALGFAAYLAMPSDEQEAPMQTAQPAEFQAEGDGFGEITPFVPPPQPEPEIVQVESGVNEELRTQLEALQSQLEELRNSPAPDNSETTAAMTALTEQVAALQAASEEAREQYLADMTERDRELQRLRSQLEIARLDQENPMNPGGSEEDARLAELERRRAEAAAFQEARINSPMVAFGNSGAGGDESEIAQRTLGAVTDFVMNGATPSQVTQAQVIANPGNTVVQGTMIQAVTETALDSSLPGQMRAIISEDVHSYDGSRVLIPRGSRLIGRYRSGLDVGQQRVTVAWDRIILPNNQTVTISSFGGDELGRSGVTGFVDTRFGERFGSAALISLLGAVPTVAASQINDDTASDVAEDVGDDLQDATDSVMSDYLSLGPVIYVDQGSRITVMVDRDVEIF</sequence>
<feature type="region of interest" description="Disordered" evidence="7">
    <location>
        <begin position="54"/>
        <end position="90"/>
    </location>
</feature>
<feature type="region of interest" description="Disordered" evidence="7">
    <location>
        <begin position="1"/>
        <end position="32"/>
    </location>
</feature>
<name>A0ABM6PJC9_9RHOB</name>
<gene>
    <name evidence="9" type="ORF">PhaeoP36_03887</name>
</gene>
<keyword evidence="4 8" id="KW-1133">Transmembrane helix</keyword>
<keyword evidence="3 8" id="KW-0812">Transmembrane</keyword>
<evidence type="ECO:0000256" key="3">
    <source>
        <dbReference type="ARBA" id="ARBA00022692"/>
    </source>
</evidence>
<feature type="coiled-coil region" evidence="6">
    <location>
        <begin position="92"/>
        <end position="176"/>
    </location>
</feature>
<dbReference type="EMBL" id="CP010647">
    <property type="protein sequence ID" value="ATG37963.1"/>
    <property type="molecule type" value="Genomic_DNA"/>
</dbReference>
<dbReference type="Pfam" id="PF03743">
    <property type="entry name" value="TrbI"/>
    <property type="match status" value="1"/>
</dbReference>
<evidence type="ECO:0000256" key="2">
    <source>
        <dbReference type="ARBA" id="ARBA00010265"/>
    </source>
</evidence>
<comment type="similarity">
    <text evidence="2">Belongs to the TrbI/VirB10 family.</text>
</comment>
<reference evidence="9 10" key="4">
    <citation type="journal article" date="2018" name="Environ. Microbiol. Rep.">
        <title>Phylogenetic distribution of roseobacticides in the Roseobacter group and their effect on microalgae.</title>
        <authorList>
            <person name="Sonnenschein E.C."/>
            <person name="Phippen C.B."/>
            <person name="Bentzon-Tilia M."/>
            <person name="Rasmussen S.A."/>
            <person name="Nielsen K.F."/>
            <person name="Gram L."/>
        </authorList>
    </citation>
    <scope>NUCLEOTIDE SEQUENCE [LARGE SCALE GENOMIC DNA]</scope>
    <source>
        <strain evidence="9 10">P36</strain>
    </source>
</reference>
<keyword evidence="6" id="KW-0175">Coiled coil</keyword>
<dbReference type="InterPro" id="IPR042217">
    <property type="entry name" value="T4SS_VirB10/TrbI"/>
</dbReference>
<evidence type="ECO:0000313" key="9">
    <source>
        <dbReference type="EMBL" id="ATG37963.1"/>
    </source>
</evidence>
<dbReference type="CDD" id="cd16429">
    <property type="entry name" value="VirB10"/>
    <property type="match status" value="1"/>
</dbReference>
<keyword evidence="9" id="KW-0614">Plasmid</keyword>
<keyword evidence="10" id="KW-1185">Reference proteome</keyword>
<evidence type="ECO:0000256" key="6">
    <source>
        <dbReference type="SAM" id="Coils"/>
    </source>
</evidence>
<dbReference type="RefSeq" id="WP_065335183.1">
    <property type="nucleotide sequence ID" value="NZ_CP010647.1"/>
</dbReference>
<dbReference type="Gene3D" id="2.40.128.260">
    <property type="entry name" value="Type IV secretion system, VirB10/TraB/TrbI"/>
    <property type="match status" value="1"/>
</dbReference>
<evidence type="ECO:0000256" key="4">
    <source>
        <dbReference type="ARBA" id="ARBA00022989"/>
    </source>
</evidence>
<reference evidence="9 10" key="3">
    <citation type="journal article" date="2017" name="Int. J. Syst. Evol. Microbiol.">
        <title>Adaptation of Surface-Associated Bacteria to the Open Ocean: A Genomically Distinct Subpopulation of Phaeobacter gallaeciensis Colonizes Pacific Mesozooplankton.</title>
        <authorList>
            <person name="Freese H.M."/>
            <person name="Methner A."/>
            <person name="Overmann J."/>
        </authorList>
    </citation>
    <scope>NUCLEOTIDE SEQUENCE [LARGE SCALE GENOMIC DNA]</scope>
    <source>
        <strain evidence="9 10">P36</strain>
    </source>
</reference>
<evidence type="ECO:0000256" key="1">
    <source>
        <dbReference type="ARBA" id="ARBA00004167"/>
    </source>
</evidence>
<protein>
    <submittedName>
        <fullName evidence="9">Type IV secretory pathway, VirB10 component</fullName>
    </submittedName>
</protein>
<evidence type="ECO:0000313" key="10">
    <source>
        <dbReference type="Proteomes" id="UP000218891"/>
    </source>
</evidence>
<keyword evidence="5 8" id="KW-0472">Membrane</keyword>
<feature type="transmembrane region" description="Helical" evidence="8">
    <location>
        <begin position="32"/>
        <end position="51"/>
    </location>
</feature>
<organism evidence="9 10">
    <name type="scientific">Phaeobacter piscinae</name>
    <dbReference type="NCBI Taxonomy" id="1580596"/>
    <lineage>
        <taxon>Bacteria</taxon>
        <taxon>Pseudomonadati</taxon>
        <taxon>Pseudomonadota</taxon>
        <taxon>Alphaproteobacteria</taxon>
        <taxon>Rhodobacterales</taxon>
        <taxon>Roseobacteraceae</taxon>
        <taxon>Phaeobacter</taxon>
    </lineage>
</organism>